<comment type="caution">
    <text evidence="1">The sequence shown here is derived from an EMBL/GenBank/DDBJ whole genome shotgun (WGS) entry which is preliminary data.</text>
</comment>
<dbReference type="RefSeq" id="WP_205186702.1">
    <property type="nucleotide sequence ID" value="NZ_JAFBFC010000003.1"/>
</dbReference>
<dbReference type="EMBL" id="JAFBFC010000003">
    <property type="protein sequence ID" value="MBM7703155.1"/>
    <property type="molecule type" value="Genomic_DNA"/>
</dbReference>
<accession>A0ABS2QUJ3</accession>
<evidence type="ECO:0000313" key="1">
    <source>
        <dbReference type="EMBL" id="MBM7703155.1"/>
    </source>
</evidence>
<proteinExistence type="predicted"/>
<organism evidence="1 2">
    <name type="scientific">Priestia iocasae</name>
    <dbReference type="NCBI Taxonomy" id="2291674"/>
    <lineage>
        <taxon>Bacteria</taxon>
        <taxon>Bacillati</taxon>
        <taxon>Bacillota</taxon>
        <taxon>Bacilli</taxon>
        <taxon>Bacillales</taxon>
        <taxon>Bacillaceae</taxon>
        <taxon>Priestia</taxon>
    </lineage>
</organism>
<gene>
    <name evidence="1" type="ORF">JOC83_002002</name>
</gene>
<dbReference type="Proteomes" id="UP000809829">
    <property type="component" value="Unassembled WGS sequence"/>
</dbReference>
<protein>
    <submittedName>
        <fullName evidence="1">CHASE3 domain sensor protein</fullName>
    </submittedName>
</protein>
<name>A0ABS2QUJ3_9BACI</name>
<reference evidence="1 2" key="1">
    <citation type="submission" date="2021-01" db="EMBL/GenBank/DDBJ databases">
        <title>Genomic Encyclopedia of Type Strains, Phase IV (KMG-IV): sequencing the most valuable type-strain genomes for metagenomic binning, comparative biology and taxonomic classification.</title>
        <authorList>
            <person name="Goeker M."/>
        </authorList>
    </citation>
    <scope>NUCLEOTIDE SEQUENCE [LARGE SCALE GENOMIC DNA]</scope>
    <source>
        <strain evidence="1 2">DSM 104297</strain>
    </source>
</reference>
<keyword evidence="2" id="KW-1185">Reference proteome</keyword>
<sequence>MMDYQYRRKAYEILSEQKEEVIEECKQTYTTNKYNHVLKSMTLSISAFFAWINDTF</sequence>
<evidence type="ECO:0000313" key="2">
    <source>
        <dbReference type="Proteomes" id="UP000809829"/>
    </source>
</evidence>